<sequence>MLWLALAAAFPAQAEQLVESAQSAQTADLAELSLEQLLDIPIVGASKYEQTQREVAAAVSVITRDEIQAFGWRTLDEALASLPGIHVSYDRQYAYGGTRGFGLPGDYNTRLLVTINGSRVNDPIYDSGPLGRNLPIDLDLLERIEFIPGPGGAVYGQNAMFGVVNLVTRSGAAVDGAELTAAYQPRQSQREGRASWGKRLANGVDVLVSVSGLRADGEDRFFDYGAAGVSGVAVGLDSDRDQEVFARVARGPWSFELVHGDRRKDDPTGTFFSDPLVPGQSQADRYQLAQLQYQDSFAGDTLQLSARLFNGRHRYDSVLSYGGPMEFPAAGDWRGAELRLLSTAWAGHKLLLGAEVQENVRQDQFSKDRSDPANDLAILRSGYRVGLYGQDEWRITGTLMATLGVRLDRNNVTGTDVSPRLALIWQATPATTIKTLYGRAYRAPNAYERDYADGLAQVANTALSGESIETLELVADHRVGRELTLRGSIYQWRLHDLVTLGIDPASGLPQYQSGEEVTARGLELSADQAWASNVRLRGSVSLQDVAYAGGADLLNSPELLAKLNLSAPLPVAGLRAGYELRYDGPRLSLDGTLLGGYALSNLNLGTQALAEGLELSLGIYNLFDKRYQHPGSETNWQNALEQDGRSLRFRLGYRF</sequence>
<dbReference type="Gene3D" id="2.40.170.20">
    <property type="entry name" value="TonB-dependent receptor, beta-barrel domain"/>
    <property type="match status" value="1"/>
</dbReference>
<keyword evidence="6" id="KW-0732">Signal</keyword>
<comment type="caution">
    <text evidence="15">The sequence shown here is derived from an EMBL/GenBank/DDBJ whole genome shotgun (WGS) entry which is preliminary data.</text>
</comment>
<dbReference type="InterPro" id="IPR039426">
    <property type="entry name" value="TonB-dep_rcpt-like"/>
</dbReference>
<evidence type="ECO:0000256" key="12">
    <source>
        <dbReference type="RuleBase" id="RU003357"/>
    </source>
</evidence>
<dbReference type="InterPro" id="IPR000531">
    <property type="entry name" value="Beta-barrel_TonB"/>
</dbReference>
<feature type="domain" description="TonB-dependent receptor plug" evidence="14">
    <location>
        <begin position="52"/>
        <end position="163"/>
    </location>
</feature>
<dbReference type="InterPro" id="IPR012910">
    <property type="entry name" value="Plug_dom"/>
</dbReference>
<keyword evidence="3 11" id="KW-0813">Transport</keyword>
<reference evidence="16" key="1">
    <citation type="journal article" date="2019" name="Int. J. Syst. Evol. Microbiol.">
        <title>The Global Catalogue of Microorganisms (GCM) 10K type strain sequencing project: providing services to taxonomists for standard genome sequencing and annotation.</title>
        <authorList>
            <consortium name="The Broad Institute Genomics Platform"/>
            <consortium name="The Broad Institute Genome Sequencing Center for Infectious Disease"/>
            <person name="Wu L."/>
            <person name="Ma J."/>
        </authorList>
    </citation>
    <scope>NUCLEOTIDE SEQUENCE [LARGE SCALE GENOMIC DNA]</scope>
    <source>
        <strain evidence="16">CCUG 55491</strain>
    </source>
</reference>
<evidence type="ECO:0000313" key="16">
    <source>
        <dbReference type="Proteomes" id="UP001597090"/>
    </source>
</evidence>
<accession>A0ABW2YJD7</accession>
<keyword evidence="8 11" id="KW-0472">Membrane</keyword>
<comment type="similarity">
    <text evidence="2">Belongs to the TonB-dependent receptor family. Hemoglobin/haptoglobin binding protein subfamily.</text>
</comment>
<keyword evidence="9 15" id="KW-0675">Receptor</keyword>
<comment type="subcellular location">
    <subcellularLocation>
        <location evidence="1 11">Cell outer membrane</location>
        <topology evidence="1 11">Multi-pass membrane protein</topology>
    </subcellularLocation>
</comment>
<keyword evidence="7 12" id="KW-0798">TonB box</keyword>
<proteinExistence type="inferred from homology"/>
<dbReference type="SUPFAM" id="SSF56935">
    <property type="entry name" value="Porins"/>
    <property type="match status" value="1"/>
</dbReference>
<evidence type="ECO:0000256" key="8">
    <source>
        <dbReference type="ARBA" id="ARBA00023136"/>
    </source>
</evidence>
<dbReference type="Proteomes" id="UP001597090">
    <property type="component" value="Unassembled WGS sequence"/>
</dbReference>
<evidence type="ECO:0000256" key="7">
    <source>
        <dbReference type="ARBA" id="ARBA00023077"/>
    </source>
</evidence>
<dbReference type="CDD" id="cd01347">
    <property type="entry name" value="ligand_gated_channel"/>
    <property type="match status" value="1"/>
</dbReference>
<dbReference type="Pfam" id="PF00593">
    <property type="entry name" value="TonB_dep_Rec_b-barrel"/>
    <property type="match status" value="1"/>
</dbReference>
<dbReference type="Gene3D" id="2.170.130.10">
    <property type="entry name" value="TonB-dependent receptor, plug domain"/>
    <property type="match status" value="1"/>
</dbReference>
<evidence type="ECO:0000313" key="15">
    <source>
        <dbReference type="EMBL" id="MFD0738489.1"/>
    </source>
</evidence>
<dbReference type="InterPro" id="IPR037066">
    <property type="entry name" value="Plug_dom_sf"/>
</dbReference>
<keyword evidence="5 11" id="KW-0812">Transmembrane</keyword>
<evidence type="ECO:0000259" key="14">
    <source>
        <dbReference type="Pfam" id="PF07715"/>
    </source>
</evidence>
<keyword evidence="4 11" id="KW-1134">Transmembrane beta strand</keyword>
<evidence type="ECO:0000256" key="4">
    <source>
        <dbReference type="ARBA" id="ARBA00022452"/>
    </source>
</evidence>
<protein>
    <submittedName>
        <fullName evidence="15">TonB-dependent receptor plug domain-containing protein</fullName>
    </submittedName>
</protein>
<dbReference type="EMBL" id="JBHTIH010000002">
    <property type="protein sequence ID" value="MFD0738489.1"/>
    <property type="molecule type" value="Genomic_DNA"/>
</dbReference>
<keyword evidence="10 11" id="KW-0998">Cell outer membrane</keyword>
<evidence type="ECO:0000259" key="13">
    <source>
        <dbReference type="Pfam" id="PF00593"/>
    </source>
</evidence>
<evidence type="ECO:0000256" key="9">
    <source>
        <dbReference type="ARBA" id="ARBA00023170"/>
    </source>
</evidence>
<evidence type="ECO:0000256" key="11">
    <source>
        <dbReference type="PROSITE-ProRule" id="PRU01360"/>
    </source>
</evidence>
<dbReference type="PANTHER" id="PTHR30069">
    <property type="entry name" value="TONB-DEPENDENT OUTER MEMBRANE RECEPTOR"/>
    <property type="match status" value="1"/>
</dbReference>
<feature type="domain" description="TonB-dependent receptor-like beta-barrel" evidence="13">
    <location>
        <begin position="260"/>
        <end position="622"/>
    </location>
</feature>
<keyword evidence="16" id="KW-1185">Reference proteome</keyword>
<evidence type="ECO:0000256" key="5">
    <source>
        <dbReference type="ARBA" id="ARBA00022692"/>
    </source>
</evidence>
<evidence type="ECO:0000256" key="3">
    <source>
        <dbReference type="ARBA" id="ARBA00022448"/>
    </source>
</evidence>
<evidence type="ECO:0000256" key="2">
    <source>
        <dbReference type="ARBA" id="ARBA00008143"/>
    </source>
</evidence>
<gene>
    <name evidence="15" type="ORF">ACFQZQ_04205</name>
</gene>
<dbReference type="InterPro" id="IPR036942">
    <property type="entry name" value="Beta-barrel_TonB_sf"/>
</dbReference>
<dbReference type="Pfam" id="PF07715">
    <property type="entry name" value="Plug"/>
    <property type="match status" value="1"/>
</dbReference>
<dbReference type="PANTHER" id="PTHR30069:SF29">
    <property type="entry name" value="HEMOGLOBIN AND HEMOGLOBIN-HAPTOGLOBIN-BINDING PROTEIN 1-RELATED"/>
    <property type="match status" value="1"/>
</dbReference>
<organism evidence="15 16">
    <name type="scientific">Lysobacter koreensis</name>
    <dbReference type="NCBI Taxonomy" id="266122"/>
    <lineage>
        <taxon>Bacteria</taxon>
        <taxon>Pseudomonadati</taxon>
        <taxon>Pseudomonadota</taxon>
        <taxon>Gammaproteobacteria</taxon>
        <taxon>Lysobacterales</taxon>
        <taxon>Lysobacteraceae</taxon>
        <taxon>Lysobacter</taxon>
    </lineage>
</organism>
<name>A0ABW2YJD7_9GAMM</name>
<dbReference type="PROSITE" id="PS52016">
    <property type="entry name" value="TONB_DEPENDENT_REC_3"/>
    <property type="match status" value="1"/>
</dbReference>
<evidence type="ECO:0000256" key="1">
    <source>
        <dbReference type="ARBA" id="ARBA00004571"/>
    </source>
</evidence>
<evidence type="ECO:0000256" key="6">
    <source>
        <dbReference type="ARBA" id="ARBA00022729"/>
    </source>
</evidence>
<evidence type="ECO:0000256" key="10">
    <source>
        <dbReference type="ARBA" id="ARBA00023237"/>
    </source>
</evidence>